<dbReference type="Proteomes" id="UP000053097">
    <property type="component" value="Unassembled WGS sequence"/>
</dbReference>
<dbReference type="AlphaFoldDB" id="A0A026W306"/>
<evidence type="ECO:0000313" key="3">
    <source>
        <dbReference type="Proteomes" id="UP000053097"/>
    </source>
</evidence>
<keyword evidence="3" id="KW-1185">Reference proteome</keyword>
<dbReference type="EMBL" id="KK107455">
    <property type="protein sequence ID" value="EZA50457.1"/>
    <property type="molecule type" value="Genomic_DNA"/>
</dbReference>
<protein>
    <submittedName>
        <fullName evidence="2">Uncharacterized protein</fullName>
    </submittedName>
</protein>
<accession>A0A026W306</accession>
<organism evidence="2 3">
    <name type="scientific">Ooceraea biroi</name>
    <name type="common">Clonal raider ant</name>
    <name type="synonym">Cerapachys biroi</name>
    <dbReference type="NCBI Taxonomy" id="2015173"/>
    <lineage>
        <taxon>Eukaryota</taxon>
        <taxon>Metazoa</taxon>
        <taxon>Ecdysozoa</taxon>
        <taxon>Arthropoda</taxon>
        <taxon>Hexapoda</taxon>
        <taxon>Insecta</taxon>
        <taxon>Pterygota</taxon>
        <taxon>Neoptera</taxon>
        <taxon>Endopterygota</taxon>
        <taxon>Hymenoptera</taxon>
        <taxon>Apocrita</taxon>
        <taxon>Aculeata</taxon>
        <taxon>Formicoidea</taxon>
        <taxon>Formicidae</taxon>
        <taxon>Dorylinae</taxon>
        <taxon>Ooceraea</taxon>
    </lineage>
</organism>
<proteinExistence type="predicted"/>
<reference evidence="2 3" key="1">
    <citation type="journal article" date="2014" name="Curr. Biol.">
        <title>The genome of the clonal raider ant Cerapachys biroi.</title>
        <authorList>
            <person name="Oxley P.R."/>
            <person name="Ji L."/>
            <person name="Fetter-Pruneda I."/>
            <person name="McKenzie S.K."/>
            <person name="Li C."/>
            <person name="Hu H."/>
            <person name="Zhang G."/>
            <person name="Kronauer D.J."/>
        </authorList>
    </citation>
    <scope>NUCLEOTIDE SEQUENCE [LARGE SCALE GENOMIC DNA]</scope>
</reference>
<evidence type="ECO:0000313" key="2">
    <source>
        <dbReference type="EMBL" id="EZA50457.1"/>
    </source>
</evidence>
<evidence type="ECO:0000256" key="1">
    <source>
        <dbReference type="SAM" id="MobiDB-lite"/>
    </source>
</evidence>
<gene>
    <name evidence="2" type="ORF">X777_10650</name>
</gene>
<name>A0A026W306_OOCBI</name>
<feature type="region of interest" description="Disordered" evidence="1">
    <location>
        <begin position="1"/>
        <end position="33"/>
    </location>
</feature>
<sequence length="97" mass="10997">MNNRGRRLPSGYSGNPVGRGRPHNARFSARSTRNRQRVVIASPLLDAHLSCVPVSGRRLREWAGQCEINIDVEQLCLERCSPSLQHRTFHNSRHDPS</sequence>